<comment type="caution">
    <text evidence="2">The sequence shown here is derived from an EMBL/GenBank/DDBJ whole genome shotgun (WGS) entry which is preliminary data.</text>
</comment>
<proteinExistence type="predicted"/>
<gene>
    <name evidence="2" type="ORF">FS935_08405</name>
</gene>
<evidence type="ECO:0000313" key="3">
    <source>
        <dbReference type="Proteomes" id="UP000321363"/>
    </source>
</evidence>
<dbReference type="Proteomes" id="UP000321363">
    <property type="component" value="Unassembled WGS sequence"/>
</dbReference>
<protein>
    <recommendedName>
        <fullName evidence="1">Double-GTPase 2 domain-containing protein</fullName>
    </recommendedName>
</protein>
<dbReference type="OrthoDB" id="143162at2"/>
<dbReference type="Pfam" id="PF19993">
    <property type="entry name" value="DO-GTPase2"/>
    <property type="match status" value="1"/>
</dbReference>
<reference evidence="2 3" key="1">
    <citation type="journal article" date="2005" name="Int. J. Syst. Evol. Microbiol.">
        <title>Bacillus litoralis sp. nov., isolated from a tidal flat of the Yellow Sea in Korea.</title>
        <authorList>
            <person name="Yoon J.H."/>
            <person name="Oh T.K."/>
        </authorList>
    </citation>
    <scope>NUCLEOTIDE SEQUENCE [LARGE SCALE GENOMIC DNA]</scope>
    <source>
        <strain evidence="2 3">SW-211</strain>
    </source>
</reference>
<dbReference type="EMBL" id="VOQF01000005">
    <property type="protein sequence ID" value="TXC90919.1"/>
    <property type="molecule type" value="Genomic_DNA"/>
</dbReference>
<sequence length="405" mass="46221">MATFKRAYVCPYCFNKHKIDEVKFRCADEKCVEDDEQYSTYWEYNYRLKLPTVTEPEIKRSGLSWLKPSMPDHENCRSCSTTTSIRICPTCHSTLPSTISDYEDYIIAVIGAKQAGKSHYIAVLIDEIQNKIGNAYNCYLKPENDETIQRYNRQFRDPLYKNKTTLDVTQSARVNADVKKPLLFTLSFSGEGVFGTKVITLALFDAAGEDLKEEKNMLKHTRYICNSAGVICLLDPLQLPNIREQLKAQSPDINLPHQDTENDVNDVLVRTTNLIRNTLQIKMKKKIDIPMALSFSKIDAIQPLLDPSSKLKQNGRHTDTNAFDVIDFQSVNNEMKSLVQGWSKGNITALLDHNYKDHAFFGLSALGNNPGQNMKVESVEPYRVEDPFLWLLWKNGIIKSTEKRG</sequence>
<dbReference type="RefSeq" id="WP_146947509.1">
    <property type="nucleotide sequence ID" value="NZ_VOQF01000005.1"/>
</dbReference>
<organism evidence="2 3">
    <name type="scientific">Metabacillus litoralis</name>
    <dbReference type="NCBI Taxonomy" id="152268"/>
    <lineage>
        <taxon>Bacteria</taxon>
        <taxon>Bacillati</taxon>
        <taxon>Bacillota</taxon>
        <taxon>Bacilli</taxon>
        <taxon>Bacillales</taxon>
        <taxon>Bacillaceae</taxon>
        <taxon>Metabacillus</taxon>
    </lineage>
</organism>
<dbReference type="InterPro" id="IPR045528">
    <property type="entry name" value="DO-GTPase2"/>
</dbReference>
<name>A0A5C6VZ93_9BACI</name>
<accession>A0A5C6VZ93</accession>
<feature type="domain" description="Double-GTPase 2" evidence="1">
    <location>
        <begin position="106"/>
        <end position="329"/>
    </location>
</feature>
<dbReference type="AlphaFoldDB" id="A0A5C6VZ93"/>
<keyword evidence="3" id="KW-1185">Reference proteome</keyword>
<evidence type="ECO:0000259" key="1">
    <source>
        <dbReference type="Pfam" id="PF19993"/>
    </source>
</evidence>
<evidence type="ECO:0000313" key="2">
    <source>
        <dbReference type="EMBL" id="TXC90919.1"/>
    </source>
</evidence>